<dbReference type="InterPro" id="IPR022617">
    <property type="entry name" value="Rad60/SUMO-like_dom"/>
</dbReference>
<feature type="compositionally biased region" description="Basic and acidic residues" evidence="1">
    <location>
        <begin position="38"/>
        <end position="65"/>
    </location>
</feature>
<dbReference type="AlphaFoldDB" id="A0AAW0RAY8"/>
<evidence type="ECO:0000313" key="4">
    <source>
        <dbReference type="Proteomes" id="UP001392437"/>
    </source>
</evidence>
<feature type="compositionally biased region" description="Low complexity" evidence="1">
    <location>
        <begin position="21"/>
        <end position="30"/>
    </location>
</feature>
<dbReference type="PANTHER" id="PTHR10562">
    <property type="entry name" value="SMALL UBIQUITIN-RELATED MODIFIER"/>
    <property type="match status" value="1"/>
</dbReference>
<protein>
    <recommendedName>
        <fullName evidence="2">Rad60/SUMO-like domain-containing protein</fullName>
    </recommendedName>
</protein>
<dbReference type="CDD" id="cd01763">
    <property type="entry name" value="Ubl_SUMO_like"/>
    <property type="match status" value="1"/>
</dbReference>
<proteinExistence type="predicted"/>
<dbReference type="Pfam" id="PF11976">
    <property type="entry name" value="Rad60-SLD"/>
    <property type="match status" value="1"/>
</dbReference>
<reference evidence="3 4" key="1">
    <citation type="submission" date="2023-01" db="EMBL/GenBank/DDBJ databases">
        <title>Analysis of 21 Apiospora genomes using comparative genomics revels a genus with tremendous synthesis potential of carbohydrate active enzymes and secondary metabolites.</title>
        <authorList>
            <person name="Sorensen T."/>
        </authorList>
    </citation>
    <scope>NUCLEOTIDE SEQUENCE [LARGE SCALE GENOMIC DNA]</scope>
    <source>
        <strain evidence="3 4">CBS 117206</strain>
    </source>
</reference>
<sequence>MTSERADVWLARVKEEERAKASGSGAAEGSDTALKQGSNDKEKDNRSDADKGKDKDSQDDKDEEIIAIKIKDSARYQRETSWTVKKSDLLWTHLQNYARSINLNYDPFPGPLRFVTYDGEQINKHHTPESLEMQNGDVVDVLQEQSGGQY</sequence>
<name>A0AAW0RAY8_9PEZI</name>
<evidence type="ECO:0000256" key="1">
    <source>
        <dbReference type="SAM" id="MobiDB-lite"/>
    </source>
</evidence>
<comment type="caution">
    <text evidence="3">The sequence shown here is derived from an EMBL/GenBank/DDBJ whole genome shotgun (WGS) entry which is preliminary data.</text>
</comment>
<dbReference type="Gene3D" id="3.10.20.90">
    <property type="entry name" value="Phosphatidylinositol 3-kinase Catalytic Subunit, Chain A, domain 1"/>
    <property type="match status" value="1"/>
</dbReference>
<evidence type="ECO:0000313" key="3">
    <source>
        <dbReference type="EMBL" id="KAK8132060.1"/>
    </source>
</evidence>
<organism evidence="3 4">
    <name type="scientific">Apiospora kogelbergensis</name>
    <dbReference type="NCBI Taxonomy" id="1337665"/>
    <lineage>
        <taxon>Eukaryota</taxon>
        <taxon>Fungi</taxon>
        <taxon>Dikarya</taxon>
        <taxon>Ascomycota</taxon>
        <taxon>Pezizomycotina</taxon>
        <taxon>Sordariomycetes</taxon>
        <taxon>Xylariomycetidae</taxon>
        <taxon>Amphisphaeriales</taxon>
        <taxon>Apiosporaceae</taxon>
        <taxon>Apiospora</taxon>
    </lineage>
</organism>
<evidence type="ECO:0000259" key="2">
    <source>
        <dbReference type="Pfam" id="PF11976"/>
    </source>
</evidence>
<gene>
    <name evidence="3" type="ORF">PG999_000233</name>
</gene>
<dbReference type="EMBL" id="JAQQWP010000001">
    <property type="protein sequence ID" value="KAK8132060.1"/>
    <property type="molecule type" value="Genomic_DNA"/>
</dbReference>
<dbReference type="SUPFAM" id="SSF54236">
    <property type="entry name" value="Ubiquitin-like"/>
    <property type="match status" value="1"/>
</dbReference>
<feature type="domain" description="Rad60/SUMO-like" evidence="2">
    <location>
        <begin position="116"/>
        <end position="142"/>
    </location>
</feature>
<dbReference type="InterPro" id="IPR029071">
    <property type="entry name" value="Ubiquitin-like_domsf"/>
</dbReference>
<accession>A0AAW0RAY8</accession>
<keyword evidence="4" id="KW-1185">Reference proteome</keyword>
<dbReference type="Proteomes" id="UP001392437">
    <property type="component" value="Unassembled WGS sequence"/>
</dbReference>
<feature type="region of interest" description="Disordered" evidence="1">
    <location>
        <begin position="15"/>
        <end position="65"/>
    </location>
</feature>